<dbReference type="Proteomes" id="UP000244496">
    <property type="component" value="Chromosome"/>
</dbReference>
<keyword evidence="3" id="KW-1185">Reference proteome</keyword>
<sequence>MMRNVTFPAVLMLLSALAGCGMTPTRGTGPDGEPPLLAKPQDKTIFGLDAQKGRGLVDGQAAIAYDPDGCQIWIIDDGAEGYSSRRRDPVSGMPVCDTRVKPGYVVGDPRVNRVPDWRPVR</sequence>
<organism evidence="2 3">
    <name type="scientific">Paragemmobacter aquarius</name>
    <dbReference type="NCBI Taxonomy" id="2169400"/>
    <lineage>
        <taxon>Bacteria</taxon>
        <taxon>Pseudomonadati</taxon>
        <taxon>Pseudomonadota</taxon>
        <taxon>Alphaproteobacteria</taxon>
        <taxon>Rhodobacterales</taxon>
        <taxon>Paracoccaceae</taxon>
        <taxon>Paragemmobacter</taxon>
    </lineage>
</organism>
<dbReference type="AlphaFoldDB" id="A0A2S0UN70"/>
<reference evidence="2 3" key="1">
    <citation type="submission" date="2018-04" db="EMBL/GenBank/DDBJ databases">
        <title>Genome sequencing of Gemmobacter.</title>
        <authorList>
            <person name="Yi H."/>
            <person name="Baek M.-G."/>
        </authorList>
    </citation>
    <scope>NUCLEOTIDE SEQUENCE [LARGE SCALE GENOMIC DNA]</scope>
    <source>
        <strain evidence="2 3">HYN0069</strain>
    </source>
</reference>
<name>A0A2S0UN70_9RHOB</name>
<dbReference type="EMBL" id="CP028918">
    <property type="protein sequence ID" value="AWB49256.1"/>
    <property type="molecule type" value="Genomic_DNA"/>
</dbReference>
<accession>A0A2S0UN70</accession>
<proteinExistence type="predicted"/>
<feature type="signal peptide" evidence="1">
    <location>
        <begin position="1"/>
        <end position="18"/>
    </location>
</feature>
<dbReference type="PROSITE" id="PS51257">
    <property type="entry name" value="PROKAR_LIPOPROTEIN"/>
    <property type="match status" value="1"/>
</dbReference>
<gene>
    <name evidence="2" type="ORF">HYN69_12725</name>
</gene>
<feature type="chain" id="PRO_5015626815" description="Lipoprotein" evidence="1">
    <location>
        <begin position="19"/>
        <end position="121"/>
    </location>
</feature>
<evidence type="ECO:0000313" key="3">
    <source>
        <dbReference type="Proteomes" id="UP000244496"/>
    </source>
</evidence>
<dbReference type="KEGG" id="geh:HYN69_12725"/>
<dbReference type="OrthoDB" id="7859745at2"/>
<evidence type="ECO:0000256" key="1">
    <source>
        <dbReference type="SAM" id="SignalP"/>
    </source>
</evidence>
<protein>
    <recommendedName>
        <fullName evidence="4">Lipoprotein</fullName>
    </recommendedName>
</protein>
<dbReference type="RefSeq" id="WP_108436073.1">
    <property type="nucleotide sequence ID" value="NZ_CP028918.1"/>
</dbReference>
<evidence type="ECO:0008006" key="4">
    <source>
        <dbReference type="Google" id="ProtNLM"/>
    </source>
</evidence>
<keyword evidence="1" id="KW-0732">Signal</keyword>
<evidence type="ECO:0000313" key="2">
    <source>
        <dbReference type="EMBL" id="AWB49256.1"/>
    </source>
</evidence>